<keyword evidence="2 5" id="KW-0812">Transmembrane</keyword>
<dbReference type="Pfam" id="PF01566">
    <property type="entry name" value="Nramp"/>
    <property type="match status" value="1"/>
</dbReference>
<keyword evidence="5" id="KW-1003">Cell membrane</keyword>
<dbReference type="GO" id="GO:0015293">
    <property type="term" value="F:symporter activity"/>
    <property type="evidence" value="ECO:0007669"/>
    <property type="project" value="UniProtKB-UniRule"/>
</dbReference>
<keyword evidence="5" id="KW-0813">Transport</keyword>
<dbReference type="GO" id="GO:0005886">
    <property type="term" value="C:plasma membrane"/>
    <property type="evidence" value="ECO:0007669"/>
    <property type="project" value="UniProtKB-SubCell"/>
</dbReference>
<dbReference type="HAMAP" id="MF_00221">
    <property type="entry name" value="NRAMP"/>
    <property type="match status" value="1"/>
</dbReference>
<dbReference type="InterPro" id="IPR001046">
    <property type="entry name" value="NRAMP_fam"/>
</dbReference>
<organism evidence="6 7">
    <name type="scientific">Paraburkholderia megapolitana</name>
    <dbReference type="NCBI Taxonomy" id="420953"/>
    <lineage>
        <taxon>Bacteria</taxon>
        <taxon>Pseudomonadati</taxon>
        <taxon>Pseudomonadota</taxon>
        <taxon>Betaproteobacteria</taxon>
        <taxon>Burkholderiales</taxon>
        <taxon>Burkholderiaceae</taxon>
        <taxon>Paraburkholderia</taxon>
    </lineage>
</organism>
<dbReference type="PANTHER" id="PTHR11706">
    <property type="entry name" value="SOLUTE CARRIER PROTEIN FAMILY 11 MEMBER"/>
    <property type="match status" value="1"/>
</dbReference>
<protein>
    <recommendedName>
        <fullName evidence="5">Divalent metal cation transporter MntH</fullName>
    </recommendedName>
</protein>
<evidence type="ECO:0000313" key="7">
    <source>
        <dbReference type="Proteomes" id="UP000199548"/>
    </source>
</evidence>
<dbReference type="RefSeq" id="WP_091007551.1">
    <property type="nucleotide sequence ID" value="NZ_CP041743.1"/>
</dbReference>
<dbReference type="GO" id="GO:0015086">
    <property type="term" value="F:cadmium ion transmembrane transporter activity"/>
    <property type="evidence" value="ECO:0007669"/>
    <property type="project" value="TreeGrafter"/>
</dbReference>
<dbReference type="Proteomes" id="UP000199548">
    <property type="component" value="Unassembled WGS sequence"/>
</dbReference>
<feature type="transmembrane region" description="Helical" evidence="5">
    <location>
        <begin position="259"/>
        <end position="280"/>
    </location>
</feature>
<reference evidence="6 7" key="1">
    <citation type="submission" date="2016-10" db="EMBL/GenBank/DDBJ databases">
        <authorList>
            <person name="de Groot N.N."/>
        </authorList>
    </citation>
    <scope>NUCLEOTIDE SEQUENCE [LARGE SCALE GENOMIC DNA]</scope>
    <source>
        <strain evidence="6 7">LMG 23650</strain>
    </source>
</reference>
<keyword evidence="3 5" id="KW-1133">Transmembrane helix</keyword>
<name>A0A1I3E9V0_9BURK</name>
<dbReference type="OrthoDB" id="9787548at2"/>
<comment type="function">
    <text evidence="5">H(+)-stimulated, divalent metal cation uptake system.</text>
</comment>
<dbReference type="NCBIfam" id="NF037982">
    <property type="entry name" value="Nramp_1"/>
    <property type="match status" value="1"/>
</dbReference>
<evidence type="ECO:0000256" key="5">
    <source>
        <dbReference type="HAMAP-Rule" id="MF_00221"/>
    </source>
</evidence>
<keyword evidence="5" id="KW-0769">Symport</keyword>
<dbReference type="AlphaFoldDB" id="A0A1I3E9V0"/>
<dbReference type="EMBL" id="FOQU01000001">
    <property type="protein sequence ID" value="SFH95747.1"/>
    <property type="molecule type" value="Genomic_DNA"/>
</dbReference>
<sequence>MQFKLPTTATAPFCPSEVQGTVAVSPSAPFWKKLLQFAGPGLLISIGYMDPGNWATDIEAGSRYGYSLLFVVVLSSLAAMVLQCLSMRLGIVTGQDLAQLSSSRYSPMVARGQWLLAELSIVACDLAEVLGGALAFHLLFKCSLTVGVLLTAFDTLIVLGLKGKNFRDLEAIMLGLVATIGLGYVIELALVQPHWPSVMQGLVPSWSAVSEREPLYLAIGILGATVMPHNLYLHSSIVQTRAVKRDARSIASAIGLSRIDTLVSLTLALLINAAILILAAAAFNATGHNQVTEIEDAYKLLAPIVGTGFAAVLFAITLLASGQSSTFTGTIAGQVIMEGFLKMKIPCWQRRFITRALALIPALIGVSMLGNDAVGKLLVASQVVLSLQLPFALYPLIRMTDDRTLMGAFANRLPTRVLAWFLFVAISVANLWLAVQTFGWIG</sequence>
<feature type="transmembrane region" description="Helical" evidence="5">
    <location>
        <begin position="64"/>
        <end position="85"/>
    </location>
</feature>
<evidence type="ECO:0000256" key="3">
    <source>
        <dbReference type="ARBA" id="ARBA00022989"/>
    </source>
</evidence>
<dbReference type="NCBIfam" id="TIGR01197">
    <property type="entry name" value="nramp"/>
    <property type="match status" value="1"/>
</dbReference>
<dbReference type="GO" id="GO:0046872">
    <property type="term" value="F:metal ion binding"/>
    <property type="evidence" value="ECO:0007669"/>
    <property type="project" value="UniProtKB-UniRule"/>
</dbReference>
<proteinExistence type="inferred from homology"/>
<dbReference type="STRING" id="420953.SAMN05192543_101756"/>
<gene>
    <name evidence="5" type="primary">mntH</name>
    <name evidence="6" type="ORF">SAMN05192543_101756</name>
</gene>
<evidence type="ECO:0000256" key="2">
    <source>
        <dbReference type="ARBA" id="ARBA00022692"/>
    </source>
</evidence>
<comment type="subcellular location">
    <subcellularLocation>
        <location evidence="5">Cell membrane</location>
        <topology evidence="5">Multi-pass membrane protein</topology>
    </subcellularLocation>
    <subcellularLocation>
        <location evidence="1">Membrane</location>
        <topology evidence="1">Multi-pass membrane protein</topology>
    </subcellularLocation>
</comment>
<feature type="transmembrane region" description="Helical" evidence="5">
    <location>
        <begin position="377"/>
        <end position="397"/>
    </location>
</feature>
<feature type="transmembrane region" description="Helical" evidence="5">
    <location>
        <begin position="215"/>
        <end position="238"/>
    </location>
</feature>
<feature type="transmembrane region" description="Helical" evidence="5">
    <location>
        <begin position="144"/>
        <end position="161"/>
    </location>
</feature>
<feature type="transmembrane region" description="Helical" evidence="5">
    <location>
        <begin position="300"/>
        <end position="320"/>
    </location>
</feature>
<dbReference type="PANTHER" id="PTHR11706:SF101">
    <property type="entry name" value="MANGANESE TRANSPORTER SMF1"/>
    <property type="match status" value="1"/>
</dbReference>
<dbReference type="GO" id="GO:0005384">
    <property type="term" value="F:manganese ion transmembrane transporter activity"/>
    <property type="evidence" value="ECO:0007669"/>
    <property type="project" value="TreeGrafter"/>
</dbReference>
<accession>A0A1I3E9V0</accession>
<keyword evidence="4 5" id="KW-0472">Membrane</keyword>
<dbReference type="GO" id="GO:0034755">
    <property type="term" value="P:iron ion transmembrane transport"/>
    <property type="evidence" value="ECO:0007669"/>
    <property type="project" value="TreeGrafter"/>
</dbReference>
<dbReference type="NCBIfam" id="NF001923">
    <property type="entry name" value="PRK00701.1"/>
    <property type="match status" value="1"/>
</dbReference>
<feature type="transmembrane region" description="Helical" evidence="5">
    <location>
        <begin position="352"/>
        <end position="371"/>
    </location>
</feature>
<evidence type="ECO:0000256" key="4">
    <source>
        <dbReference type="ARBA" id="ARBA00023136"/>
    </source>
</evidence>
<comment type="similarity">
    <text evidence="5">Belongs to the NRAMP family.</text>
</comment>
<evidence type="ECO:0000256" key="1">
    <source>
        <dbReference type="ARBA" id="ARBA00004141"/>
    </source>
</evidence>
<feature type="transmembrane region" description="Helical" evidence="5">
    <location>
        <begin position="417"/>
        <end position="441"/>
    </location>
</feature>
<keyword evidence="7" id="KW-1185">Reference proteome</keyword>
<dbReference type="PRINTS" id="PR00447">
    <property type="entry name" value="NATRESASSCMP"/>
</dbReference>
<feature type="transmembrane region" description="Helical" evidence="5">
    <location>
        <begin position="173"/>
        <end position="195"/>
    </location>
</feature>
<evidence type="ECO:0000313" key="6">
    <source>
        <dbReference type="EMBL" id="SFH95747.1"/>
    </source>
</evidence>
<keyword evidence="5" id="KW-0406">Ion transport</keyword>